<name>A0A915Z693_9GLOM</name>
<evidence type="ECO:0000313" key="1">
    <source>
        <dbReference type="EMBL" id="CAB5364293.1"/>
    </source>
</evidence>
<reference evidence="1" key="1">
    <citation type="submission" date="2020-05" db="EMBL/GenBank/DDBJ databases">
        <authorList>
            <person name="Rincon C."/>
            <person name="Sanders R I."/>
            <person name="Robbins C."/>
            <person name="Chaturvedi A."/>
        </authorList>
    </citation>
    <scope>NUCLEOTIDE SEQUENCE</scope>
    <source>
        <strain evidence="1">CHB12</strain>
    </source>
</reference>
<dbReference type="AlphaFoldDB" id="A0A915Z693"/>
<accession>A0A915Z693</accession>
<comment type="caution">
    <text evidence="1">The sequence shown here is derived from an EMBL/GenBank/DDBJ whole genome shotgun (WGS) entry which is preliminary data.</text>
</comment>
<proteinExistence type="predicted"/>
<organism evidence="1 2">
    <name type="scientific">Rhizophagus irregularis</name>
    <dbReference type="NCBI Taxonomy" id="588596"/>
    <lineage>
        <taxon>Eukaryota</taxon>
        <taxon>Fungi</taxon>
        <taxon>Fungi incertae sedis</taxon>
        <taxon>Mucoromycota</taxon>
        <taxon>Glomeromycotina</taxon>
        <taxon>Glomeromycetes</taxon>
        <taxon>Glomerales</taxon>
        <taxon>Glomeraceae</taxon>
        <taxon>Rhizophagus</taxon>
    </lineage>
</organism>
<sequence>MKDWLYLIQLLQQDDSGNIVLYHLVLDLFWKKGLPQELEAHLANNCSTVYTGCFIVMILSTLYDLGQPQEPFLFFFVGITGVAFGEGLEKVKSCVDIV</sequence>
<dbReference type="EMBL" id="CAGKOT010000019">
    <property type="protein sequence ID" value="CAB5364293.1"/>
    <property type="molecule type" value="Genomic_DNA"/>
</dbReference>
<protein>
    <submittedName>
        <fullName evidence="1">Uncharacterized protein</fullName>
    </submittedName>
</protein>
<dbReference type="Proteomes" id="UP000684084">
    <property type="component" value="Unassembled WGS sequence"/>
</dbReference>
<evidence type="ECO:0000313" key="2">
    <source>
        <dbReference type="Proteomes" id="UP000684084"/>
    </source>
</evidence>
<gene>
    <name evidence="1" type="ORF">CHRIB12_LOCUS9924</name>
</gene>